<reference evidence="2 3" key="1">
    <citation type="journal article" date="2024" name="J Genomics">
        <title>Draft genome sequencing and assembly of Favolaschia claudopus CIRM-BRFM 2984 isolated from oak limbs.</title>
        <authorList>
            <person name="Navarro D."/>
            <person name="Drula E."/>
            <person name="Chaduli D."/>
            <person name="Cazenave R."/>
            <person name="Ahrendt S."/>
            <person name="Wang J."/>
            <person name="Lipzen A."/>
            <person name="Daum C."/>
            <person name="Barry K."/>
            <person name="Grigoriev I.V."/>
            <person name="Favel A."/>
            <person name="Rosso M.N."/>
            <person name="Martin F."/>
        </authorList>
    </citation>
    <scope>NUCLEOTIDE SEQUENCE [LARGE SCALE GENOMIC DNA]</scope>
    <source>
        <strain evidence="2 3">CIRM-BRFM 2984</strain>
    </source>
</reference>
<gene>
    <name evidence="2" type="ORF">R3P38DRAFT_2792246</name>
</gene>
<keyword evidence="3" id="KW-1185">Reference proteome</keyword>
<evidence type="ECO:0000313" key="2">
    <source>
        <dbReference type="EMBL" id="KAK7008161.1"/>
    </source>
</evidence>
<sequence>MASPTKSASKTSVPATSPRAPASSSSSSSESEDTRPAPLDSDVCRRLSKLPISLSASDPRAEHWAPFDVEAARNFHELNHIDEPPISDQVQRIKAFYPIIREYRKRENIPPEVELFLWSSARLILGVIEALSAAKLKISNTVRLAYNAARPAQSFRCQFDMSDRTVNVIPETFLLPKIAKKVVRVRNVVESDVEAVPQGIVSVDDSDAPLAKRRKMEAYVAVPPHPAPAPAAPSEPVAPPVVPVAPVDPRRIISITHRDELLAVALTMPKDDTPAPALMKIPHHYIQDSLNPPLYSNTAFPCIECVSHLRRCPGIDESTPRATSCAPCAQTHKKCSLNWPANKLMKLIEQLRPYQNLAPQTIASYLQKLYQATLDSEHTAALHARALSAQRLAAQDLAVVVRNADNSMVDAAFTQLFEDPADAVHLRDAVDSFFDLEPEFFAQAALLADNPTTSVIPPPAGSVEDTRGTFHPAFSSRSLPRPLFGEVDASLLPGTLEAPLERDPAPHFSSAPLIRPAVYVPPVSSVSAFLDPSSVKPSYGPAGVSKRKKVARAPFVEGSSKDGQEEKVRRRSKRKQSSP</sequence>
<dbReference type="EMBL" id="JAWWNJ010000069">
    <property type="protein sequence ID" value="KAK7008161.1"/>
    <property type="molecule type" value="Genomic_DNA"/>
</dbReference>
<accession>A0AAW0AGG0</accession>
<evidence type="ECO:0000313" key="3">
    <source>
        <dbReference type="Proteomes" id="UP001362999"/>
    </source>
</evidence>
<evidence type="ECO:0000256" key="1">
    <source>
        <dbReference type="SAM" id="MobiDB-lite"/>
    </source>
</evidence>
<comment type="caution">
    <text evidence="2">The sequence shown here is derived from an EMBL/GenBank/DDBJ whole genome shotgun (WGS) entry which is preliminary data.</text>
</comment>
<feature type="compositionally biased region" description="Basic and acidic residues" evidence="1">
    <location>
        <begin position="559"/>
        <end position="568"/>
    </location>
</feature>
<feature type="compositionally biased region" description="Low complexity" evidence="1">
    <location>
        <begin position="14"/>
        <end position="29"/>
    </location>
</feature>
<feature type="region of interest" description="Disordered" evidence="1">
    <location>
        <begin position="534"/>
        <end position="579"/>
    </location>
</feature>
<feature type="compositionally biased region" description="Basic residues" evidence="1">
    <location>
        <begin position="569"/>
        <end position="579"/>
    </location>
</feature>
<feature type="region of interest" description="Disordered" evidence="1">
    <location>
        <begin position="1"/>
        <end position="41"/>
    </location>
</feature>
<organism evidence="2 3">
    <name type="scientific">Favolaschia claudopus</name>
    <dbReference type="NCBI Taxonomy" id="2862362"/>
    <lineage>
        <taxon>Eukaryota</taxon>
        <taxon>Fungi</taxon>
        <taxon>Dikarya</taxon>
        <taxon>Basidiomycota</taxon>
        <taxon>Agaricomycotina</taxon>
        <taxon>Agaricomycetes</taxon>
        <taxon>Agaricomycetidae</taxon>
        <taxon>Agaricales</taxon>
        <taxon>Marasmiineae</taxon>
        <taxon>Mycenaceae</taxon>
        <taxon>Favolaschia</taxon>
    </lineage>
</organism>
<feature type="compositionally biased region" description="Polar residues" evidence="1">
    <location>
        <begin position="1"/>
        <end position="13"/>
    </location>
</feature>
<dbReference type="AlphaFoldDB" id="A0AAW0AGG0"/>
<protein>
    <submittedName>
        <fullName evidence="2">Uncharacterized protein</fullName>
    </submittedName>
</protein>
<name>A0AAW0AGG0_9AGAR</name>
<dbReference type="Proteomes" id="UP001362999">
    <property type="component" value="Unassembled WGS sequence"/>
</dbReference>
<proteinExistence type="predicted"/>